<evidence type="ECO:0000313" key="1">
    <source>
        <dbReference type="EMBL" id="KHG09530.1"/>
    </source>
</evidence>
<dbReference type="AlphaFoldDB" id="A0A0B0N9P1"/>
<organism evidence="1 2">
    <name type="scientific">Gossypium arboreum</name>
    <name type="common">Tree cotton</name>
    <name type="synonym">Gossypium nanking</name>
    <dbReference type="NCBI Taxonomy" id="29729"/>
    <lineage>
        <taxon>Eukaryota</taxon>
        <taxon>Viridiplantae</taxon>
        <taxon>Streptophyta</taxon>
        <taxon>Embryophyta</taxon>
        <taxon>Tracheophyta</taxon>
        <taxon>Spermatophyta</taxon>
        <taxon>Magnoliopsida</taxon>
        <taxon>eudicotyledons</taxon>
        <taxon>Gunneridae</taxon>
        <taxon>Pentapetalae</taxon>
        <taxon>rosids</taxon>
        <taxon>malvids</taxon>
        <taxon>Malvales</taxon>
        <taxon>Malvaceae</taxon>
        <taxon>Malvoideae</taxon>
        <taxon>Gossypium</taxon>
    </lineage>
</organism>
<keyword evidence="2" id="KW-1185">Reference proteome</keyword>
<dbReference type="EMBL" id="KN391330">
    <property type="protein sequence ID" value="KHG09530.1"/>
    <property type="molecule type" value="Genomic_DNA"/>
</dbReference>
<reference evidence="2" key="1">
    <citation type="submission" date="2014-09" db="EMBL/GenBank/DDBJ databases">
        <authorList>
            <person name="Mudge J."/>
            <person name="Ramaraj T."/>
            <person name="Lindquist I.E."/>
            <person name="Bharti A.K."/>
            <person name="Sundararajan A."/>
            <person name="Cameron C.T."/>
            <person name="Woodward J.E."/>
            <person name="May G.D."/>
            <person name="Brubaker C."/>
            <person name="Broadhvest J."/>
            <person name="Wilkins T.A."/>
        </authorList>
    </citation>
    <scope>NUCLEOTIDE SEQUENCE</scope>
    <source>
        <strain evidence="2">cv. AKA8401</strain>
    </source>
</reference>
<name>A0A0B0N9P1_GOSAR</name>
<protein>
    <submittedName>
        <fullName evidence="1">Eyes absent</fullName>
    </submittedName>
</protein>
<gene>
    <name evidence="1" type="ORF">F383_16246</name>
</gene>
<evidence type="ECO:0000313" key="2">
    <source>
        <dbReference type="Proteomes" id="UP000032142"/>
    </source>
</evidence>
<accession>A0A0B0N9P1</accession>
<sequence length="81" mass="9548">MPTSKSQPIIIPELLKDQNFQFSNSLNPRPRHPMPFCNSFRRKAVTFLLQNYIRAEESIRYHALPFYPGNVSSWNSLLQMH</sequence>
<dbReference type="Proteomes" id="UP000032142">
    <property type="component" value="Unassembled WGS sequence"/>
</dbReference>
<proteinExistence type="predicted"/>